<dbReference type="InterPro" id="IPR023780">
    <property type="entry name" value="Chromo_domain"/>
</dbReference>
<dbReference type="InterPro" id="IPR016197">
    <property type="entry name" value="Chromo-like_dom_sf"/>
</dbReference>
<protein>
    <recommendedName>
        <fullName evidence="1">Chromo domain-containing protein</fullName>
    </recommendedName>
</protein>
<dbReference type="PROSITE" id="PS50013">
    <property type="entry name" value="CHROMO_2"/>
    <property type="match status" value="1"/>
</dbReference>
<dbReference type="Pfam" id="PF00385">
    <property type="entry name" value="Chromo"/>
    <property type="match status" value="1"/>
</dbReference>
<feature type="domain" description="Chromo" evidence="1">
    <location>
        <begin position="99"/>
        <end position="149"/>
    </location>
</feature>
<dbReference type="GO" id="GO:0006338">
    <property type="term" value="P:chromatin remodeling"/>
    <property type="evidence" value="ECO:0007669"/>
    <property type="project" value="UniProtKB-ARBA"/>
</dbReference>
<sequence>MQIKVGQVHLFSILETWYGFPSRTSNKQDPPKTSERWLGPFLILNKVSTHAYHLKLPSKWKFIFPVFHISLLEPVKTSTIPNRHQEPPPPIHIKEEEEWEVSQILDSKLKRESLWYLVEWKGLSQDPEISIWEPTAIHNNCPEIVKDFHSFYPEKSGPNCTRA</sequence>
<dbReference type="InterPro" id="IPR056924">
    <property type="entry name" value="SH3_Tf2-1"/>
</dbReference>
<evidence type="ECO:0000259" key="1">
    <source>
        <dbReference type="PROSITE" id="PS50013"/>
    </source>
</evidence>
<dbReference type="InterPro" id="IPR000953">
    <property type="entry name" value="Chromo/chromo_shadow_dom"/>
</dbReference>
<dbReference type="Pfam" id="PF24626">
    <property type="entry name" value="SH3_Tf2-1"/>
    <property type="match status" value="1"/>
</dbReference>
<reference evidence="2" key="1">
    <citation type="submission" date="2021-03" db="EMBL/GenBank/DDBJ databases">
        <title>Draft genome sequence of rust myrtle Austropuccinia psidii MF-1, a brazilian biotype.</title>
        <authorList>
            <person name="Quecine M.C."/>
            <person name="Pachon D.M.R."/>
            <person name="Bonatelli M.L."/>
            <person name="Correr F.H."/>
            <person name="Franceschini L.M."/>
            <person name="Leite T.F."/>
            <person name="Margarido G.R.A."/>
            <person name="Almeida C.A."/>
            <person name="Ferrarezi J.A."/>
            <person name="Labate C.A."/>
        </authorList>
    </citation>
    <scope>NUCLEOTIDE SEQUENCE</scope>
    <source>
        <strain evidence="2">MF-1</strain>
    </source>
</reference>
<organism evidence="2 3">
    <name type="scientific">Austropuccinia psidii MF-1</name>
    <dbReference type="NCBI Taxonomy" id="1389203"/>
    <lineage>
        <taxon>Eukaryota</taxon>
        <taxon>Fungi</taxon>
        <taxon>Dikarya</taxon>
        <taxon>Basidiomycota</taxon>
        <taxon>Pucciniomycotina</taxon>
        <taxon>Pucciniomycetes</taxon>
        <taxon>Pucciniales</taxon>
        <taxon>Sphaerophragmiaceae</taxon>
        <taxon>Austropuccinia</taxon>
    </lineage>
</organism>
<name>A0A9Q3FU33_9BASI</name>
<gene>
    <name evidence="2" type="ORF">O181_083186</name>
</gene>
<dbReference type="EMBL" id="AVOT02048223">
    <property type="protein sequence ID" value="MBW0543471.1"/>
    <property type="molecule type" value="Genomic_DNA"/>
</dbReference>
<dbReference type="AlphaFoldDB" id="A0A9Q3FU33"/>
<keyword evidence="3" id="KW-1185">Reference proteome</keyword>
<comment type="caution">
    <text evidence="2">The sequence shown here is derived from an EMBL/GenBank/DDBJ whole genome shotgun (WGS) entry which is preliminary data.</text>
</comment>
<evidence type="ECO:0000313" key="2">
    <source>
        <dbReference type="EMBL" id="MBW0543471.1"/>
    </source>
</evidence>
<accession>A0A9Q3FU33</accession>
<evidence type="ECO:0000313" key="3">
    <source>
        <dbReference type="Proteomes" id="UP000765509"/>
    </source>
</evidence>
<dbReference type="SUPFAM" id="SSF54160">
    <property type="entry name" value="Chromo domain-like"/>
    <property type="match status" value="1"/>
</dbReference>
<dbReference type="Proteomes" id="UP000765509">
    <property type="component" value="Unassembled WGS sequence"/>
</dbReference>
<proteinExistence type="predicted"/>
<dbReference type="Gene3D" id="2.40.50.40">
    <property type="match status" value="1"/>
</dbReference>